<proteinExistence type="inferred from homology"/>
<dbReference type="SUPFAM" id="SSF160909">
    <property type="entry name" value="ATP12-like"/>
    <property type="match status" value="1"/>
</dbReference>
<evidence type="ECO:0008006" key="8">
    <source>
        <dbReference type="Google" id="ProtNLM"/>
    </source>
</evidence>
<dbReference type="Proteomes" id="UP000030693">
    <property type="component" value="Unassembled WGS sequence"/>
</dbReference>
<dbReference type="GO" id="GO:0033615">
    <property type="term" value="P:mitochondrial proton-transporting ATP synthase complex assembly"/>
    <property type="evidence" value="ECO:0007669"/>
    <property type="project" value="TreeGrafter"/>
</dbReference>
<dbReference type="OrthoDB" id="5673at2759"/>
<dbReference type="EMBL" id="KB932206">
    <property type="protein sequence ID" value="KCV69752.1"/>
    <property type="molecule type" value="Genomic_DNA"/>
</dbReference>
<dbReference type="InterPro" id="IPR011419">
    <property type="entry name" value="ATP12_ATP_synth-F1-assembly"/>
</dbReference>
<reference evidence="6" key="1">
    <citation type="submission" date="2013-04" db="EMBL/GenBank/DDBJ databases">
        <title>The Genome Sequence of Fonticula alba ATCC 38817.</title>
        <authorList>
            <consortium name="The Broad Institute Genomics Platform"/>
            <person name="Russ C."/>
            <person name="Cuomo C."/>
            <person name="Burger G."/>
            <person name="Gray M.W."/>
            <person name="Holland P.W.H."/>
            <person name="King N."/>
            <person name="Lang F.B.F."/>
            <person name="Roger A.J."/>
            <person name="Ruiz-Trillo I."/>
            <person name="Brown M."/>
            <person name="Walker B."/>
            <person name="Young S."/>
            <person name="Zeng Q."/>
            <person name="Gargeya S."/>
            <person name="Fitzgerald M."/>
            <person name="Haas B."/>
            <person name="Abouelleil A."/>
            <person name="Allen A.W."/>
            <person name="Alvarado L."/>
            <person name="Arachchi H.M."/>
            <person name="Berlin A.M."/>
            <person name="Chapman S.B."/>
            <person name="Gainer-Dewar J."/>
            <person name="Goldberg J."/>
            <person name="Griggs A."/>
            <person name="Gujja S."/>
            <person name="Hansen M."/>
            <person name="Howarth C."/>
            <person name="Imamovic A."/>
            <person name="Ireland A."/>
            <person name="Larimer J."/>
            <person name="McCowan C."/>
            <person name="Murphy C."/>
            <person name="Pearson M."/>
            <person name="Poon T.W."/>
            <person name="Priest M."/>
            <person name="Roberts A."/>
            <person name="Saif S."/>
            <person name="Shea T."/>
            <person name="Sisk P."/>
            <person name="Sykes S."/>
            <person name="Wortman J."/>
            <person name="Nusbaum C."/>
            <person name="Birren B."/>
        </authorList>
    </citation>
    <scope>NUCLEOTIDE SEQUENCE [LARGE SCALE GENOMIC DNA]</scope>
    <source>
        <strain evidence="6">ATCC 38817</strain>
    </source>
</reference>
<dbReference type="InterPro" id="IPR042272">
    <property type="entry name" value="ATP12_ATP_synth-F1-assembly_N"/>
</dbReference>
<evidence type="ECO:0000256" key="5">
    <source>
        <dbReference type="ARBA" id="ARBA00023186"/>
    </source>
</evidence>
<dbReference type="STRING" id="691883.A0A058Z886"/>
<organism evidence="6">
    <name type="scientific">Fonticula alba</name>
    <name type="common">Slime mold</name>
    <dbReference type="NCBI Taxonomy" id="691883"/>
    <lineage>
        <taxon>Eukaryota</taxon>
        <taxon>Rotosphaerida</taxon>
        <taxon>Fonticulaceae</taxon>
        <taxon>Fonticula</taxon>
    </lineage>
</organism>
<evidence type="ECO:0000256" key="1">
    <source>
        <dbReference type="ARBA" id="ARBA00004173"/>
    </source>
</evidence>
<accession>A0A058Z886</accession>
<sequence>MFSSRSSHILASLGRRAYAAEAAVSLTAPRQTRVFWKAVSTRPLDPTWVSTKAKVPAHFPEGTPKFGVFLDARPLRTHLKQLFEVPCPLLAELIAAEWSSQREHLKPLALPLTSLISRALDGPLYEQRDTESIIDGLVAYLHSDTLCFPEPYPAGLVERQNREWTPIRRWVEAEYGVTLRCASEREFDVTQSPETVAKLSAFLRELHPWQLVAFEEAVISSKSFILPLALLRRHITLDQAADASRLETLYQVGRWGQVEDTHDVDHYDIRTRLGAALLMHRAVTGLHHEQALLRAAEKAATPSE</sequence>
<comment type="similarity">
    <text evidence="2">Belongs to the ATP12 family.</text>
</comment>
<dbReference type="GeneID" id="20528887"/>
<comment type="subcellular location">
    <subcellularLocation>
        <location evidence="1">Mitochondrion</location>
    </subcellularLocation>
</comment>
<dbReference type="RefSeq" id="XP_009496317.1">
    <property type="nucleotide sequence ID" value="XM_009498042.1"/>
</dbReference>
<name>A0A058Z886_FONAL</name>
<dbReference type="Pfam" id="PF07542">
    <property type="entry name" value="ATP12"/>
    <property type="match status" value="1"/>
</dbReference>
<protein>
    <recommendedName>
        <fullName evidence="8">ATP synthase mitochondrial F1 complex assembly factor 2</fullName>
    </recommendedName>
</protein>
<keyword evidence="4" id="KW-0496">Mitochondrion</keyword>
<gene>
    <name evidence="6" type="ORF">H696_04162</name>
</gene>
<evidence type="ECO:0000256" key="2">
    <source>
        <dbReference type="ARBA" id="ARBA00008231"/>
    </source>
</evidence>
<dbReference type="Gene3D" id="3.30.2180.10">
    <property type="entry name" value="ATP12-like"/>
    <property type="match status" value="1"/>
</dbReference>
<keyword evidence="5" id="KW-0143">Chaperone</keyword>
<evidence type="ECO:0000256" key="4">
    <source>
        <dbReference type="ARBA" id="ARBA00023128"/>
    </source>
</evidence>
<keyword evidence="7" id="KW-1185">Reference proteome</keyword>
<evidence type="ECO:0000313" key="6">
    <source>
        <dbReference type="EMBL" id="KCV69752.1"/>
    </source>
</evidence>
<dbReference type="AlphaFoldDB" id="A0A058Z886"/>
<dbReference type="Gene3D" id="1.10.3580.10">
    <property type="entry name" value="ATP12 ATPase"/>
    <property type="match status" value="1"/>
</dbReference>
<dbReference type="GO" id="GO:0005739">
    <property type="term" value="C:mitochondrion"/>
    <property type="evidence" value="ECO:0007669"/>
    <property type="project" value="UniProtKB-SubCell"/>
</dbReference>
<dbReference type="OMA" id="YQMDVSL"/>
<dbReference type="eggNOG" id="KOG3015">
    <property type="taxonomic scope" value="Eukaryota"/>
</dbReference>
<keyword evidence="3" id="KW-0809">Transit peptide</keyword>
<dbReference type="PANTHER" id="PTHR21013:SF10">
    <property type="entry name" value="ATP SYNTHASE MITOCHONDRIAL F1 COMPLEX ASSEMBLY FACTOR 2"/>
    <property type="match status" value="1"/>
</dbReference>
<evidence type="ECO:0000313" key="7">
    <source>
        <dbReference type="Proteomes" id="UP000030693"/>
    </source>
</evidence>
<dbReference type="InterPro" id="IPR023335">
    <property type="entry name" value="ATP12_ortho_dom_sf"/>
</dbReference>
<evidence type="ECO:0000256" key="3">
    <source>
        <dbReference type="ARBA" id="ARBA00022946"/>
    </source>
</evidence>
<dbReference type="PANTHER" id="PTHR21013">
    <property type="entry name" value="ATP SYNTHASE MITOCHONDRIAL F1 COMPLEX ASSEMBLY FACTOR 2/ATP12 PROTEIN, MITOCHONDRIAL PRECURSOR"/>
    <property type="match status" value="1"/>
</dbReference>